<proteinExistence type="predicted"/>
<feature type="region of interest" description="Disordered" evidence="1">
    <location>
        <begin position="1"/>
        <end position="137"/>
    </location>
</feature>
<dbReference type="AlphaFoldDB" id="A0A315VVC3"/>
<name>A0A315VVC3_GAMAF</name>
<organism evidence="2 3">
    <name type="scientific">Gambusia affinis</name>
    <name type="common">Western mosquitofish</name>
    <name type="synonym">Heterandria affinis</name>
    <dbReference type="NCBI Taxonomy" id="33528"/>
    <lineage>
        <taxon>Eukaryota</taxon>
        <taxon>Metazoa</taxon>
        <taxon>Chordata</taxon>
        <taxon>Craniata</taxon>
        <taxon>Vertebrata</taxon>
        <taxon>Euteleostomi</taxon>
        <taxon>Actinopterygii</taxon>
        <taxon>Neopterygii</taxon>
        <taxon>Teleostei</taxon>
        <taxon>Neoteleostei</taxon>
        <taxon>Acanthomorphata</taxon>
        <taxon>Ovalentaria</taxon>
        <taxon>Atherinomorphae</taxon>
        <taxon>Cyprinodontiformes</taxon>
        <taxon>Poeciliidae</taxon>
        <taxon>Poeciliinae</taxon>
        <taxon>Gambusia</taxon>
    </lineage>
</organism>
<keyword evidence="3" id="KW-1185">Reference proteome</keyword>
<feature type="region of interest" description="Disordered" evidence="1">
    <location>
        <begin position="159"/>
        <end position="186"/>
    </location>
</feature>
<sequence length="248" mass="28395">MTIGRNSRKTSTRSSIRAPKFLDKSSGFYGRLDEPEPATDDGCEISGGNVEAEVKDGSSYSTMAPNTLADEDVDGFGAIEDDGETLLRRKPSRLSSRWRRSTSRKQKDEKVEEDQTQNEKSSPEVQEDKMKVKTEEETVKEPGLVHFQVREFADDRVLIRDNKRGREKEEEESEEERKMKKEQEEGMKMVKRKNYRKAFDRALRRGWEAFITNLYSVTLTPVTTSSPTSTSPSLKKKNLHSSVLAEFR</sequence>
<comment type="caution">
    <text evidence="2">The sequence shown here is derived from an EMBL/GenBank/DDBJ whole genome shotgun (WGS) entry which is preliminary data.</text>
</comment>
<reference evidence="2 3" key="1">
    <citation type="journal article" date="2018" name="G3 (Bethesda)">
        <title>A High-Quality Reference Genome for the Invasive Mosquitofish Gambusia affinis Using a Chicago Library.</title>
        <authorList>
            <person name="Hoffberg S.L."/>
            <person name="Troendle N.J."/>
            <person name="Glenn T.C."/>
            <person name="Mahmud O."/>
            <person name="Louha S."/>
            <person name="Chalopin D."/>
            <person name="Bennetzen J.L."/>
            <person name="Mauricio R."/>
        </authorList>
    </citation>
    <scope>NUCLEOTIDE SEQUENCE [LARGE SCALE GENOMIC DNA]</scope>
    <source>
        <strain evidence="2">NE01/NJP1002.9</strain>
        <tissue evidence="2">Muscle</tissue>
    </source>
</reference>
<feature type="compositionally biased region" description="Basic and acidic residues" evidence="1">
    <location>
        <begin position="126"/>
        <end position="137"/>
    </location>
</feature>
<feature type="compositionally biased region" description="Basic and acidic residues" evidence="1">
    <location>
        <begin position="175"/>
        <end position="186"/>
    </location>
</feature>
<accession>A0A315VVC3</accession>
<dbReference type="EMBL" id="NHOQ01001086">
    <property type="protein sequence ID" value="PWA27162.1"/>
    <property type="molecule type" value="Genomic_DNA"/>
</dbReference>
<evidence type="ECO:0000256" key="1">
    <source>
        <dbReference type="SAM" id="MobiDB-lite"/>
    </source>
</evidence>
<gene>
    <name evidence="2" type="ORF">CCH79_00011622</name>
</gene>
<evidence type="ECO:0000313" key="2">
    <source>
        <dbReference type="EMBL" id="PWA27162.1"/>
    </source>
</evidence>
<feature type="compositionally biased region" description="Basic residues" evidence="1">
    <location>
        <begin position="1"/>
        <end position="11"/>
    </location>
</feature>
<feature type="compositionally biased region" description="Basic residues" evidence="1">
    <location>
        <begin position="88"/>
        <end position="104"/>
    </location>
</feature>
<feature type="region of interest" description="Disordered" evidence="1">
    <location>
        <begin position="222"/>
        <end position="248"/>
    </location>
</feature>
<protein>
    <submittedName>
        <fullName evidence="2">Uncharacterized protein</fullName>
    </submittedName>
</protein>
<feature type="compositionally biased region" description="Basic and acidic residues" evidence="1">
    <location>
        <begin position="159"/>
        <end position="168"/>
    </location>
</feature>
<dbReference type="Proteomes" id="UP000250572">
    <property type="component" value="Unassembled WGS sequence"/>
</dbReference>
<feature type="compositionally biased region" description="Low complexity" evidence="1">
    <location>
        <begin position="222"/>
        <end position="233"/>
    </location>
</feature>
<feature type="compositionally biased region" description="Acidic residues" evidence="1">
    <location>
        <begin position="69"/>
        <end position="84"/>
    </location>
</feature>
<evidence type="ECO:0000313" key="3">
    <source>
        <dbReference type="Proteomes" id="UP000250572"/>
    </source>
</evidence>